<gene>
    <name evidence="1" type="primary">EVAR_88550_1</name>
    <name evidence="1" type="ORF">TNIN_286761</name>
</gene>
<dbReference type="OrthoDB" id="6753017at2759"/>
<name>A0A8X6XII2_9ARAC</name>
<keyword evidence="2" id="KW-1185">Reference proteome</keyword>
<organism evidence="1 2">
    <name type="scientific">Trichonephila inaurata madagascariensis</name>
    <dbReference type="NCBI Taxonomy" id="2747483"/>
    <lineage>
        <taxon>Eukaryota</taxon>
        <taxon>Metazoa</taxon>
        <taxon>Ecdysozoa</taxon>
        <taxon>Arthropoda</taxon>
        <taxon>Chelicerata</taxon>
        <taxon>Arachnida</taxon>
        <taxon>Araneae</taxon>
        <taxon>Araneomorphae</taxon>
        <taxon>Entelegynae</taxon>
        <taxon>Araneoidea</taxon>
        <taxon>Nephilidae</taxon>
        <taxon>Trichonephila</taxon>
        <taxon>Trichonephila inaurata</taxon>
    </lineage>
</organism>
<comment type="caution">
    <text evidence="1">The sequence shown here is derived from an EMBL/GenBank/DDBJ whole genome shotgun (WGS) entry which is preliminary data.</text>
</comment>
<dbReference type="AlphaFoldDB" id="A0A8X6XII2"/>
<evidence type="ECO:0000313" key="2">
    <source>
        <dbReference type="Proteomes" id="UP000886998"/>
    </source>
</evidence>
<sequence>MELIFVVIWKVEEFFIIAWMEWRFRTAHYKNNKNFSNSQVMFLPLIDQPASNVDTIYTTLHCATNIAKSHGQKTCLITFDQPLYSKDREIVAASDANSELCKIVAKLGGFHMFMSFLGFIEYIMDGSELKEALGKIYATNSVDKMLNDHVYSRSIGGRTLLRLAILIIMFEDMKIEDCVLNELTEQINCRNVSYEGVEGILENLPNLDQLAQVFQEENCNVQTLHENGIRVLLTVYNAPKSENSIDNLRYTQFIRSTKLNKPVQLSNLPPTSVAAHQHINRVYHQVQSWLENDLKPQEWGWILRNEFLEPITTVLSPSPDELLNTIYCNCKNGCGSRCECKKSGLQCSSACQCNGQACFNASRYESDLDEGCTFYPKILQDLETNIFDDLNNEKELEIFE</sequence>
<proteinExistence type="predicted"/>
<reference evidence="1" key="1">
    <citation type="submission" date="2020-08" db="EMBL/GenBank/DDBJ databases">
        <title>Multicomponent nature underlies the extraordinary mechanical properties of spider dragline silk.</title>
        <authorList>
            <person name="Kono N."/>
            <person name="Nakamura H."/>
            <person name="Mori M."/>
            <person name="Yoshida Y."/>
            <person name="Ohtoshi R."/>
            <person name="Malay A.D."/>
            <person name="Moran D.A.P."/>
            <person name="Tomita M."/>
            <person name="Numata K."/>
            <person name="Arakawa K."/>
        </authorList>
    </citation>
    <scope>NUCLEOTIDE SEQUENCE</scope>
</reference>
<dbReference type="Proteomes" id="UP000886998">
    <property type="component" value="Unassembled WGS sequence"/>
</dbReference>
<accession>A0A8X6XII2</accession>
<dbReference type="PANTHER" id="PTHR46704">
    <property type="entry name" value="CXC DOMAIN-CONTAINING PROTEIN-RELATED"/>
    <property type="match status" value="1"/>
</dbReference>
<dbReference type="EMBL" id="BMAV01008644">
    <property type="protein sequence ID" value="GFY52346.1"/>
    <property type="molecule type" value="Genomic_DNA"/>
</dbReference>
<evidence type="ECO:0008006" key="3">
    <source>
        <dbReference type="Google" id="ProtNLM"/>
    </source>
</evidence>
<evidence type="ECO:0000313" key="1">
    <source>
        <dbReference type="EMBL" id="GFY52346.1"/>
    </source>
</evidence>
<dbReference type="PANTHER" id="PTHR46704:SF1">
    <property type="entry name" value="TELOMERE LENGTH REGULATION PROTEIN TEL2 HOMOLOG"/>
    <property type="match status" value="1"/>
</dbReference>
<protein>
    <recommendedName>
        <fullName evidence="3">Tesmin/TSO1-like CXC domain-containing protein</fullName>
    </recommendedName>
</protein>